<dbReference type="EMBL" id="MT142524">
    <property type="protein sequence ID" value="QJA84104.1"/>
    <property type="molecule type" value="Genomic_DNA"/>
</dbReference>
<reference evidence="1" key="1">
    <citation type="submission" date="2020-03" db="EMBL/GenBank/DDBJ databases">
        <title>The deep terrestrial virosphere.</title>
        <authorList>
            <person name="Holmfeldt K."/>
            <person name="Nilsson E."/>
            <person name="Simone D."/>
            <person name="Lopez-Fernandez M."/>
            <person name="Wu X."/>
            <person name="de Brujin I."/>
            <person name="Lundin D."/>
            <person name="Andersson A."/>
            <person name="Bertilsson S."/>
            <person name="Dopson M."/>
        </authorList>
    </citation>
    <scope>NUCLEOTIDE SEQUENCE</scope>
    <source>
        <strain evidence="2">MM415A00224</strain>
        <strain evidence="1">MM415B00387</strain>
    </source>
</reference>
<proteinExistence type="predicted"/>
<gene>
    <name evidence="2" type="ORF">MM415A00224_0003</name>
    <name evidence="1" type="ORF">MM415B00387_0053</name>
</gene>
<protein>
    <submittedName>
        <fullName evidence="1">Uncharacterized protein</fullName>
    </submittedName>
</protein>
<evidence type="ECO:0000313" key="2">
    <source>
        <dbReference type="EMBL" id="QJA84104.1"/>
    </source>
</evidence>
<organism evidence="1">
    <name type="scientific">viral metagenome</name>
    <dbReference type="NCBI Taxonomy" id="1070528"/>
    <lineage>
        <taxon>unclassified sequences</taxon>
        <taxon>metagenomes</taxon>
        <taxon>organismal metagenomes</taxon>
    </lineage>
</organism>
<name>A0A6M3J6S1_9ZZZZ</name>
<accession>A0A6M3J6S1</accession>
<evidence type="ECO:0000313" key="1">
    <source>
        <dbReference type="EMBL" id="QJA65560.1"/>
    </source>
</evidence>
<sequence>MPVEGDFRVIEQLRASMRAAMKDCPFDRFQIAGEMSHLLGETITKEVLDSWTRESDELNGRPRRHIPAEYLPAFCSVTGCNDPLIILGRLCGLFVLPGPEALRAEIQKLDEEITKAKRRKRERSIFLKQMEAE</sequence>
<dbReference type="EMBL" id="MT141540">
    <property type="protein sequence ID" value="QJA65560.1"/>
    <property type="molecule type" value="Genomic_DNA"/>
</dbReference>
<dbReference type="AlphaFoldDB" id="A0A6M3J6S1"/>